<dbReference type="AlphaFoldDB" id="A0A813W4R8"/>
<feature type="region of interest" description="Disordered" evidence="12">
    <location>
        <begin position="1"/>
        <end position="26"/>
    </location>
</feature>
<dbReference type="GO" id="GO:0006487">
    <property type="term" value="P:protein N-linked glycosylation"/>
    <property type="evidence" value="ECO:0007669"/>
    <property type="project" value="UniProtKB-UniRule"/>
</dbReference>
<organism evidence="15 17">
    <name type="scientific">Didymodactylos carnosus</name>
    <dbReference type="NCBI Taxonomy" id="1234261"/>
    <lineage>
        <taxon>Eukaryota</taxon>
        <taxon>Metazoa</taxon>
        <taxon>Spiralia</taxon>
        <taxon>Gnathifera</taxon>
        <taxon>Rotifera</taxon>
        <taxon>Eurotatoria</taxon>
        <taxon>Bdelloidea</taxon>
        <taxon>Philodinida</taxon>
        <taxon>Philodinidae</taxon>
        <taxon>Didymodactylos</taxon>
    </lineage>
</organism>
<evidence type="ECO:0000256" key="2">
    <source>
        <dbReference type="ARBA" id="ARBA00022692"/>
    </source>
</evidence>
<dbReference type="PANTHER" id="PTHR10412">
    <property type="entry name" value="MANNOSYL-OLIGOSACCHARIDE GLUCOSIDASE"/>
    <property type="match status" value="1"/>
</dbReference>
<evidence type="ECO:0000256" key="4">
    <source>
        <dbReference type="ARBA" id="ARBA00022824"/>
    </source>
</evidence>
<evidence type="ECO:0000313" key="17">
    <source>
        <dbReference type="Proteomes" id="UP000663829"/>
    </source>
</evidence>
<comment type="function">
    <text evidence="11">Cleaves the distal alpha 1,2-linked glucose residue from the Glc(3)Man(9)GlcNAc(2) oligosaccharide precursor.</text>
</comment>
<evidence type="ECO:0000256" key="12">
    <source>
        <dbReference type="SAM" id="MobiDB-lite"/>
    </source>
</evidence>
<evidence type="ECO:0000256" key="3">
    <source>
        <dbReference type="ARBA" id="ARBA00022801"/>
    </source>
</evidence>
<evidence type="ECO:0000256" key="5">
    <source>
        <dbReference type="ARBA" id="ARBA00022968"/>
    </source>
</evidence>
<evidence type="ECO:0000313" key="16">
    <source>
        <dbReference type="EMBL" id="CAF3638453.1"/>
    </source>
</evidence>
<dbReference type="Pfam" id="PF03200">
    <property type="entry name" value="Glyco_hydro_63"/>
    <property type="match status" value="1"/>
</dbReference>
<evidence type="ECO:0000256" key="11">
    <source>
        <dbReference type="RuleBase" id="RU368089"/>
    </source>
</evidence>
<comment type="caution">
    <text evidence="15">The sequence shown here is derived from an EMBL/GenBank/DDBJ whole genome shotgun (WGS) entry which is preliminary data.</text>
</comment>
<dbReference type="InterPro" id="IPR004888">
    <property type="entry name" value="Glycoside_hydrolase_63"/>
</dbReference>
<sequence>MVNAKLTQRRRQVENKRSSSHQENTTNGDKIAAAVAAARSTRRRTTPHSSHRSRFDYLLKYFFKKKSLISISSYIPIIFIFLICLAVIYFVSILFINSQKYEYTNVPLKLPKLVNVNDTAPEKNPERFWGTYRSNLYFGVKHRSPQSLSGGLMWFDSKKIHQSNDHFLRHWCDQNDRLPFYGWTYHDGEKFAIEQIQDDNFLLQVEWVKHLGGQHGGDWTTRVNVIPQVNKTDSMSLFFYFHHDLPWMDEIITSKKSNDEQYRVTTVRGQTNELDAFTIKFKIPSGKESQIPLIHTWTDRLPIHNVHEIIKRKLVPYDTSSSSSTMKKQQQYNHYYVLPDQEVKYFEHNFFILQVTLTQSIVEPFTFDIIYESDSVNRQNELSGVYFNEQIVQLQKQFDERFESIFQLKTKQNMDTKKINFARSTFSNLLGGVSYFT</sequence>
<evidence type="ECO:0000256" key="1">
    <source>
        <dbReference type="ARBA" id="ARBA00004648"/>
    </source>
</evidence>
<dbReference type="InterPro" id="IPR031631">
    <property type="entry name" value="Glyco_hydro_63N"/>
</dbReference>
<accession>A0A813W4R8</accession>
<dbReference type="GO" id="GO:0005789">
    <property type="term" value="C:endoplasmic reticulum membrane"/>
    <property type="evidence" value="ECO:0007669"/>
    <property type="project" value="UniProtKB-SubCell"/>
</dbReference>
<comment type="similarity">
    <text evidence="11">Belongs to the glycosyl hydrolase 63 family.</text>
</comment>
<feature type="domain" description="Glycosyl hydrolase family 63 C-terminal" evidence="13">
    <location>
        <begin position="384"/>
        <end position="436"/>
    </location>
</feature>
<evidence type="ECO:0000259" key="13">
    <source>
        <dbReference type="Pfam" id="PF03200"/>
    </source>
</evidence>
<dbReference type="Proteomes" id="UP000663829">
    <property type="component" value="Unassembled WGS sequence"/>
</dbReference>
<dbReference type="GO" id="GO:0009311">
    <property type="term" value="P:oligosaccharide metabolic process"/>
    <property type="evidence" value="ECO:0007669"/>
    <property type="project" value="UniProtKB-UniRule"/>
</dbReference>
<keyword evidence="5" id="KW-0735">Signal-anchor</keyword>
<reference evidence="15" key="1">
    <citation type="submission" date="2021-02" db="EMBL/GenBank/DDBJ databases">
        <authorList>
            <person name="Nowell W R."/>
        </authorList>
    </citation>
    <scope>NUCLEOTIDE SEQUENCE</scope>
</reference>
<keyword evidence="4 11" id="KW-0256">Endoplasmic reticulum</keyword>
<proteinExistence type="inferred from homology"/>
<dbReference type="InterPro" id="IPR031335">
    <property type="entry name" value="Glyco_hydro_63_C"/>
</dbReference>
<keyword evidence="2 11" id="KW-0812">Transmembrane</keyword>
<feature type="transmembrane region" description="Helical" evidence="11">
    <location>
        <begin position="74"/>
        <end position="96"/>
    </location>
</feature>
<keyword evidence="6 11" id="KW-1133">Transmembrane helix</keyword>
<evidence type="ECO:0000256" key="7">
    <source>
        <dbReference type="ARBA" id="ARBA00023136"/>
    </source>
</evidence>
<dbReference type="OrthoDB" id="410058at2759"/>
<keyword evidence="17" id="KW-1185">Reference proteome</keyword>
<evidence type="ECO:0000259" key="14">
    <source>
        <dbReference type="Pfam" id="PF16923"/>
    </source>
</evidence>
<keyword evidence="8" id="KW-0325">Glycoprotein</keyword>
<dbReference type="Pfam" id="PF16923">
    <property type="entry name" value="Glyco_hydro_63N"/>
    <property type="match status" value="1"/>
</dbReference>
<dbReference type="InterPro" id="IPR038518">
    <property type="entry name" value="Glyco_hydro_63N_sf"/>
</dbReference>
<evidence type="ECO:0000313" key="15">
    <source>
        <dbReference type="EMBL" id="CAF0850793.1"/>
    </source>
</evidence>
<keyword evidence="3 11" id="KW-0378">Hydrolase</keyword>
<dbReference type="EC" id="3.2.1.106" evidence="10 11"/>
<comment type="catalytic activity">
    <reaction evidence="11">
        <text>N(4)-(alpha-D-Glc-(1-&gt;2)-alpha-D-Glc-(1-&gt;3)-alpha-D-Glc-(1-&gt;3)-alpha-D-Man-(1-&gt;2)-alpha-D-Man-(1-&gt;2)-alpha-D-Man-(1-&gt;3)-[alpha-D-Man-(1-&gt;2)-alpha-D-Man-(1-&gt;3)-[alpha-D-Man-(1-&gt;2)-alpha-D-Man-(1-&gt;6)]-alpha-D-Man-(1-&gt;6)]-beta-D-Man-(1-&gt;4)-beta-D-GlcNAc-(1-&gt;4)-beta-D-GlcNAc)-L-asparaginyl-[protein] + H2O = N(4)-(alpha-D-Glc-(1-&gt;3)-alpha-D-Glc-(1-&gt;3)-alpha-D-Man-(1-&gt;2)-alpha-D-Man-(1-&gt;2)-alpha-D-Man-(1-&gt;3)-[alpha-D-Man-(1-&gt;2)-alpha-D-Man-(1-&gt;3)-[alpha-D-Man-(1-&gt;2)-alpha-D-Man-(1-&gt;6)]-alpha-D-Man-(1-&gt;6)]-beta-D-Man-(1-&gt;4)-beta-D-GlcNAc-(1-&gt;4)-beta-D-GlcNAc)-L-asparaginyl-[protein] + beta-D-glucose</text>
        <dbReference type="Rhea" id="RHEA:55988"/>
        <dbReference type="Rhea" id="RHEA-COMP:12806"/>
        <dbReference type="Rhea" id="RHEA-COMP:14355"/>
        <dbReference type="ChEBI" id="CHEBI:15377"/>
        <dbReference type="ChEBI" id="CHEBI:15903"/>
        <dbReference type="ChEBI" id="CHEBI:59082"/>
        <dbReference type="ChEBI" id="CHEBI:132537"/>
        <dbReference type="EC" id="3.2.1.106"/>
    </reaction>
</comment>
<dbReference type="EMBL" id="CAJNOQ010000913">
    <property type="protein sequence ID" value="CAF0850793.1"/>
    <property type="molecule type" value="Genomic_DNA"/>
</dbReference>
<feature type="domain" description="Glycosyl hydrolase family 63 N-terminal" evidence="14">
    <location>
        <begin position="128"/>
        <end position="286"/>
    </location>
</feature>
<evidence type="ECO:0000256" key="10">
    <source>
        <dbReference type="ARBA" id="ARBA00038888"/>
    </source>
</evidence>
<dbReference type="Gene3D" id="2.70.98.110">
    <property type="entry name" value="Glycosyl hydrolase family 63, N-terminal domain"/>
    <property type="match status" value="1"/>
</dbReference>
<gene>
    <name evidence="15" type="ORF">GPM918_LOCUS6061</name>
    <name evidence="16" type="ORF">SRO942_LOCUS6061</name>
</gene>
<dbReference type="Proteomes" id="UP000681722">
    <property type="component" value="Unassembled WGS sequence"/>
</dbReference>
<protein>
    <recommendedName>
        <fullName evidence="10 11">Mannosyl-oligosaccharide glucosidase</fullName>
        <ecNumber evidence="10 11">3.2.1.106</ecNumber>
    </recommendedName>
</protein>
<feature type="non-terminal residue" evidence="15">
    <location>
        <position position="437"/>
    </location>
</feature>
<dbReference type="GO" id="GO:0004573">
    <property type="term" value="F:Glc3Man9GlcNAc2 oligosaccharide glucosidase activity"/>
    <property type="evidence" value="ECO:0007669"/>
    <property type="project" value="UniProtKB-UniRule"/>
</dbReference>
<keyword evidence="9 11" id="KW-0326">Glycosidase</keyword>
<evidence type="ECO:0000256" key="8">
    <source>
        <dbReference type="ARBA" id="ARBA00023180"/>
    </source>
</evidence>
<dbReference type="PANTHER" id="PTHR10412:SF11">
    <property type="entry name" value="MANNOSYL-OLIGOSACCHARIDE GLUCOSIDASE"/>
    <property type="match status" value="1"/>
</dbReference>
<comment type="subcellular location">
    <subcellularLocation>
        <location evidence="1 11">Endoplasmic reticulum membrane</location>
        <topology evidence="1 11">Single-pass type II membrane protein</topology>
    </subcellularLocation>
</comment>
<name>A0A813W4R8_9BILA</name>
<dbReference type="EMBL" id="CAJOBC010000913">
    <property type="protein sequence ID" value="CAF3638453.1"/>
    <property type="molecule type" value="Genomic_DNA"/>
</dbReference>
<evidence type="ECO:0000256" key="6">
    <source>
        <dbReference type="ARBA" id="ARBA00022989"/>
    </source>
</evidence>
<keyword evidence="7 11" id="KW-0472">Membrane</keyword>
<evidence type="ECO:0000256" key="9">
    <source>
        <dbReference type="ARBA" id="ARBA00023295"/>
    </source>
</evidence>